<dbReference type="Pfam" id="PF00528">
    <property type="entry name" value="BPD_transp_1"/>
    <property type="match status" value="1"/>
</dbReference>
<evidence type="ECO:0000256" key="4">
    <source>
        <dbReference type="ARBA" id="ARBA00022692"/>
    </source>
</evidence>
<name>F2JKL8_CELLD</name>
<dbReference type="SUPFAM" id="SSF161098">
    <property type="entry name" value="MetI-like"/>
    <property type="match status" value="1"/>
</dbReference>
<keyword evidence="5 7" id="KW-1133">Transmembrane helix</keyword>
<dbReference type="Gene3D" id="1.10.3720.10">
    <property type="entry name" value="MetI-like"/>
    <property type="match status" value="1"/>
</dbReference>
<dbReference type="GO" id="GO:0005886">
    <property type="term" value="C:plasma membrane"/>
    <property type="evidence" value="ECO:0007669"/>
    <property type="project" value="UniProtKB-SubCell"/>
</dbReference>
<feature type="transmembrane region" description="Helical" evidence="7">
    <location>
        <begin position="229"/>
        <end position="250"/>
    </location>
</feature>
<dbReference type="GO" id="GO:0042918">
    <property type="term" value="P:alkanesulfonate transmembrane transport"/>
    <property type="evidence" value="ECO:0007669"/>
    <property type="project" value="UniProtKB-ARBA"/>
</dbReference>
<dbReference type="HOGENOM" id="CLU_046113_1_0_9"/>
<dbReference type="KEGG" id="cle:Clole_0436"/>
<evidence type="ECO:0000256" key="2">
    <source>
        <dbReference type="ARBA" id="ARBA00022448"/>
    </source>
</evidence>
<comment type="subcellular location">
    <subcellularLocation>
        <location evidence="1 7">Cell membrane</location>
        <topology evidence="1 7">Multi-pass membrane protein</topology>
    </subcellularLocation>
</comment>
<dbReference type="InterPro" id="IPR035906">
    <property type="entry name" value="MetI-like_sf"/>
</dbReference>
<feature type="transmembrane region" description="Helical" evidence="7">
    <location>
        <begin position="20"/>
        <end position="44"/>
    </location>
</feature>
<evidence type="ECO:0000313" key="9">
    <source>
        <dbReference type="EMBL" id="ADZ82178.1"/>
    </source>
</evidence>
<dbReference type="RefSeq" id="WP_013655479.1">
    <property type="nucleotide sequence ID" value="NC_015275.1"/>
</dbReference>
<dbReference type="eggNOG" id="COG0600">
    <property type="taxonomic scope" value="Bacteria"/>
</dbReference>
<sequence>MIRIKIRKDIGKSKYTTFAIASFIFVIALWSILSYSGLVGSILLPTPTKVIDYIISSIADGSLWANMGISVYRITLGFVFAVILGVPLGILAGTFKKAEAIVRPLSEFIRYMPVPAFVPLIMVWIGIGEAAKVAIIFIGTFFQLVLMIADDVKSVPDDLINASYTLGANTNKTIFTILIPAMLPRMMETLRMMIGWAWTYLVSAELVAANSGLGYTILKSQRFIKTDAIFGGIIVIGLLGLITDRLFAYINKKLFHWA</sequence>
<evidence type="ECO:0000256" key="1">
    <source>
        <dbReference type="ARBA" id="ARBA00004651"/>
    </source>
</evidence>
<evidence type="ECO:0000256" key="5">
    <source>
        <dbReference type="ARBA" id="ARBA00022989"/>
    </source>
</evidence>
<proteinExistence type="inferred from homology"/>
<keyword evidence="6 7" id="KW-0472">Membrane</keyword>
<dbReference type="InterPro" id="IPR000515">
    <property type="entry name" value="MetI-like"/>
</dbReference>
<feature type="transmembrane region" description="Helical" evidence="7">
    <location>
        <begin position="195"/>
        <end position="217"/>
    </location>
</feature>
<organism evidence="9 10">
    <name type="scientific">Cellulosilyticum lentocellum (strain ATCC 49066 / DSM 5427 / NCIMB 11756 / RHM5)</name>
    <name type="common">Clostridium lentocellum</name>
    <dbReference type="NCBI Taxonomy" id="642492"/>
    <lineage>
        <taxon>Bacteria</taxon>
        <taxon>Bacillati</taxon>
        <taxon>Bacillota</taxon>
        <taxon>Clostridia</taxon>
        <taxon>Lachnospirales</taxon>
        <taxon>Cellulosilyticaceae</taxon>
        <taxon>Cellulosilyticum</taxon>
    </lineage>
</organism>
<dbReference type="Proteomes" id="UP000008467">
    <property type="component" value="Chromosome"/>
</dbReference>
<gene>
    <name evidence="9" type="ordered locus">Clole_0436</name>
</gene>
<keyword evidence="3" id="KW-1003">Cell membrane</keyword>
<feature type="transmembrane region" description="Helical" evidence="7">
    <location>
        <begin position="162"/>
        <end position="183"/>
    </location>
</feature>
<dbReference type="FunFam" id="1.10.3720.10:FF:000003">
    <property type="entry name" value="Aliphatic sulfonate ABC transporter permease"/>
    <property type="match status" value="1"/>
</dbReference>
<comment type="similarity">
    <text evidence="7">Belongs to the binding-protein-dependent transport system permease family.</text>
</comment>
<evidence type="ECO:0000313" key="10">
    <source>
        <dbReference type="Proteomes" id="UP000008467"/>
    </source>
</evidence>
<dbReference type="CDD" id="cd06261">
    <property type="entry name" value="TM_PBP2"/>
    <property type="match status" value="1"/>
</dbReference>
<feature type="transmembrane region" description="Helical" evidence="7">
    <location>
        <begin position="71"/>
        <end position="95"/>
    </location>
</feature>
<dbReference type="STRING" id="642492.Clole_0436"/>
<dbReference type="AlphaFoldDB" id="F2JKL8"/>
<keyword evidence="10" id="KW-1185">Reference proteome</keyword>
<reference evidence="9 10" key="1">
    <citation type="journal article" date="2011" name="J. Bacteriol.">
        <title>Complete genome sequence of the cellulose-degrading bacterium Cellulosilyticum lentocellum.</title>
        <authorList>
            <consortium name="US DOE Joint Genome Institute"/>
            <person name="Miller D.A."/>
            <person name="Suen G."/>
            <person name="Bruce D."/>
            <person name="Copeland A."/>
            <person name="Cheng J.F."/>
            <person name="Detter C."/>
            <person name="Goodwin L.A."/>
            <person name="Han C.S."/>
            <person name="Hauser L.J."/>
            <person name="Land M.L."/>
            <person name="Lapidus A."/>
            <person name="Lucas S."/>
            <person name="Meincke L."/>
            <person name="Pitluck S."/>
            <person name="Tapia R."/>
            <person name="Teshima H."/>
            <person name="Woyke T."/>
            <person name="Fox B.G."/>
            <person name="Angert E.R."/>
            <person name="Currie C.R."/>
        </authorList>
    </citation>
    <scope>NUCLEOTIDE SEQUENCE [LARGE SCALE GENOMIC DNA]</scope>
    <source>
        <strain evidence="10">ATCC 49066 / DSM 5427 / NCIMB 11756 / RHM5</strain>
    </source>
</reference>
<dbReference type="EMBL" id="CP002582">
    <property type="protein sequence ID" value="ADZ82178.1"/>
    <property type="molecule type" value="Genomic_DNA"/>
</dbReference>
<evidence type="ECO:0000256" key="3">
    <source>
        <dbReference type="ARBA" id="ARBA00022475"/>
    </source>
</evidence>
<accession>F2JKL8</accession>
<feature type="transmembrane region" description="Helical" evidence="7">
    <location>
        <begin position="116"/>
        <end position="142"/>
    </location>
</feature>
<evidence type="ECO:0000259" key="8">
    <source>
        <dbReference type="PROSITE" id="PS50928"/>
    </source>
</evidence>
<dbReference type="PROSITE" id="PS50928">
    <property type="entry name" value="ABC_TM1"/>
    <property type="match status" value="1"/>
</dbReference>
<evidence type="ECO:0000256" key="6">
    <source>
        <dbReference type="ARBA" id="ARBA00023136"/>
    </source>
</evidence>
<feature type="domain" description="ABC transmembrane type-1" evidence="8">
    <location>
        <begin position="67"/>
        <end position="251"/>
    </location>
</feature>
<dbReference type="PANTHER" id="PTHR30151">
    <property type="entry name" value="ALKANE SULFONATE ABC TRANSPORTER-RELATED, MEMBRANE SUBUNIT"/>
    <property type="match status" value="1"/>
</dbReference>
<evidence type="ECO:0000256" key="7">
    <source>
        <dbReference type="RuleBase" id="RU363032"/>
    </source>
</evidence>
<dbReference type="PANTHER" id="PTHR30151:SF0">
    <property type="entry name" value="ABC TRANSPORTER PERMEASE PROTEIN MJ0413-RELATED"/>
    <property type="match status" value="1"/>
</dbReference>
<keyword evidence="4 7" id="KW-0812">Transmembrane</keyword>
<keyword evidence="2 7" id="KW-0813">Transport</keyword>
<protein>
    <submittedName>
        <fullName evidence="9">ABC-type transporter, integral membrane subunit</fullName>
    </submittedName>
</protein>